<dbReference type="EMBL" id="CP006695">
    <property type="protein sequence ID" value="AIT11113.1"/>
    <property type="molecule type" value="Genomic_DNA"/>
</dbReference>
<protein>
    <submittedName>
        <fullName evidence="1">Uncharacterized protein</fullName>
    </submittedName>
</protein>
<accession>A0A097ET44</accession>
<evidence type="ECO:0000313" key="2">
    <source>
        <dbReference type="Proteomes" id="UP000035800"/>
    </source>
</evidence>
<evidence type="ECO:0000313" key="1">
    <source>
        <dbReference type="EMBL" id="AIT11113.1"/>
    </source>
</evidence>
<proteinExistence type="predicted"/>
<name>A0A097ET44_9LEPT</name>
<dbReference type="Proteomes" id="UP000035800">
    <property type="component" value="Chromosome II"/>
</dbReference>
<reference evidence="1 2" key="1">
    <citation type="journal article" date="2012" name="Gene">
        <title>Sequence of Leptospira santarosai serovar Shermani genome and prediction of virulence-associated genes.</title>
        <authorList>
            <person name="Chou L.F."/>
            <person name="Chen Y.T."/>
            <person name="Lu C.W."/>
            <person name="Ko Y.C."/>
            <person name="Tang C.Y."/>
            <person name="Pan M.J."/>
            <person name="Tian Y.C."/>
            <person name="Chiu C.H."/>
            <person name="Hung C.C."/>
            <person name="Yang C.W."/>
        </authorList>
    </citation>
    <scope>NUCLEOTIDE SEQUENCE [LARGE SCALE GENOMIC DNA]</scope>
    <source>
        <strain evidence="1">LT 821</strain>
    </source>
</reference>
<dbReference type="KEGG" id="lst:LSS_23195"/>
<dbReference type="AlphaFoldDB" id="A0A097ET44"/>
<sequence>MIEIFSRKIGNRRYSFCFFHTKGELQLEPVT</sequence>
<organism evidence="1 2">
    <name type="scientific">Leptospira santarosai serovar Shermani str. LT 821</name>
    <dbReference type="NCBI Taxonomy" id="758847"/>
    <lineage>
        <taxon>Bacteria</taxon>
        <taxon>Pseudomonadati</taxon>
        <taxon>Spirochaetota</taxon>
        <taxon>Spirochaetia</taxon>
        <taxon>Leptospirales</taxon>
        <taxon>Leptospiraceae</taxon>
        <taxon>Leptospira</taxon>
    </lineage>
</organism>
<dbReference type="STRING" id="758847.LSS_23195"/>
<gene>
    <name evidence="1" type="ORF">LSS_23195</name>
</gene>
<reference evidence="1 2" key="2">
    <citation type="journal article" date="2014" name="Emerg. Microbes Infect.">
        <title>Potential impact on kidney infection: a whole-genome analysis of Leptospira santarosai serovar Shermani.</title>
        <authorList>
            <person name="Chou L.F."/>
            <person name="Chen T.W."/>
            <person name="Ko Y.C."/>
            <person name="Pan M.J."/>
            <person name="Tian Y.C."/>
            <person name="Chiu C.H."/>
            <person name="Tang P."/>
            <person name="Hung C.C."/>
            <person name="Yang C.W."/>
        </authorList>
    </citation>
    <scope>NUCLEOTIDE SEQUENCE</scope>
    <source>
        <strain evidence="1 2">LT 821</strain>
    </source>
</reference>